<feature type="region of interest" description="Disordered" evidence="2">
    <location>
        <begin position="175"/>
        <end position="337"/>
    </location>
</feature>
<organism evidence="4 5">
    <name type="scientific">Entomortierella parvispora</name>
    <dbReference type="NCBI Taxonomy" id="205924"/>
    <lineage>
        <taxon>Eukaryota</taxon>
        <taxon>Fungi</taxon>
        <taxon>Fungi incertae sedis</taxon>
        <taxon>Mucoromycota</taxon>
        <taxon>Mortierellomycotina</taxon>
        <taxon>Mortierellomycetes</taxon>
        <taxon>Mortierellales</taxon>
        <taxon>Mortierellaceae</taxon>
        <taxon>Entomortierella</taxon>
    </lineage>
</organism>
<evidence type="ECO:0000256" key="2">
    <source>
        <dbReference type="SAM" id="MobiDB-lite"/>
    </source>
</evidence>
<feature type="compositionally biased region" description="Polar residues" evidence="2">
    <location>
        <begin position="284"/>
        <end position="295"/>
    </location>
</feature>
<keyword evidence="5" id="KW-1185">Reference proteome</keyword>
<evidence type="ECO:0000313" key="4">
    <source>
        <dbReference type="EMBL" id="GJJ68724.1"/>
    </source>
</evidence>
<dbReference type="Pfam" id="PF13926">
    <property type="entry name" value="DUF4211"/>
    <property type="match status" value="1"/>
</dbReference>
<protein>
    <recommendedName>
        <fullName evidence="3">DUF4211 domain-containing protein</fullName>
    </recommendedName>
</protein>
<feature type="compositionally biased region" description="Low complexity" evidence="2">
    <location>
        <begin position="235"/>
        <end position="247"/>
    </location>
</feature>
<dbReference type="OrthoDB" id="21499at2759"/>
<reference evidence="4" key="2">
    <citation type="journal article" date="2022" name="Microbiol. Resour. Announc.">
        <title>Whole-Genome Sequence of Entomortierella parvispora E1425, a Mucoromycotan Fungus Associated with Burkholderiaceae-Related Endosymbiotic Bacteria.</title>
        <authorList>
            <person name="Herlambang A."/>
            <person name="Guo Y."/>
            <person name="Takashima Y."/>
            <person name="Narisawa K."/>
            <person name="Ohta H."/>
            <person name="Nishizawa T."/>
        </authorList>
    </citation>
    <scope>NUCLEOTIDE SEQUENCE</scope>
    <source>
        <strain evidence="4">E1425</strain>
    </source>
</reference>
<dbReference type="AlphaFoldDB" id="A0A9P3LSC1"/>
<dbReference type="Proteomes" id="UP000827284">
    <property type="component" value="Unassembled WGS sequence"/>
</dbReference>
<dbReference type="PANTHER" id="PTHR14689">
    <property type="entry name" value="PHORBOL-ESTER_DAG-TYPE DOMAIN-CONTAINING PROTEIN"/>
    <property type="match status" value="1"/>
</dbReference>
<feature type="region of interest" description="Disordered" evidence="2">
    <location>
        <begin position="580"/>
        <end position="602"/>
    </location>
</feature>
<accession>A0A9P3LSC1</accession>
<dbReference type="EMBL" id="BQFW01000002">
    <property type="protein sequence ID" value="GJJ68724.1"/>
    <property type="molecule type" value="Genomic_DNA"/>
</dbReference>
<reference evidence="4" key="1">
    <citation type="submission" date="2021-11" db="EMBL/GenBank/DDBJ databases">
        <authorList>
            <person name="Herlambang A."/>
            <person name="Guo Y."/>
            <person name="Takashima Y."/>
            <person name="Nishizawa T."/>
        </authorList>
    </citation>
    <scope>NUCLEOTIDE SEQUENCE</scope>
    <source>
        <strain evidence="4">E1425</strain>
    </source>
</reference>
<keyword evidence="1" id="KW-0175">Coiled coil</keyword>
<feature type="region of interest" description="Disordered" evidence="2">
    <location>
        <begin position="41"/>
        <end position="77"/>
    </location>
</feature>
<comment type="caution">
    <text evidence="4">The sequence shown here is derived from an EMBL/GenBank/DDBJ whole genome shotgun (WGS) entry which is preliminary data.</text>
</comment>
<feature type="compositionally biased region" description="Polar residues" evidence="2">
    <location>
        <begin position="314"/>
        <end position="337"/>
    </location>
</feature>
<dbReference type="GO" id="GO:0005634">
    <property type="term" value="C:nucleus"/>
    <property type="evidence" value="ECO:0007669"/>
    <property type="project" value="TreeGrafter"/>
</dbReference>
<proteinExistence type="predicted"/>
<evidence type="ECO:0000259" key="3">
    <source>
        <dbReference type="Pfam" id="PF13926"/>
    </source>
</evidence>
<feature type="coiled-coil region" evidence="1">
    <location>
        <begin position="646"/>
        <end position="689"/>
    </location>
</feature>
<sequence length="691" mass="78124">MSTTHSVREFLDCVEIFERHRLPRTTKIAATTLMTTPLKRSSSTLSSLAIRTPVTPPRKKSTSLPKSPGAKIRIVSRTPPNPDVGRWFVQSVEIPVKRAKASPKEKTGLGGGLGGHHAVPNLKSRVKDLFGSDESSDAGEEMVMKVAKAAPLSQAEKDAERERKQEALLLDIFGGDDDDLLWKPKERRPTEPEDANDTVVFSKSIFASKNRDHDRIQEDTREMRYLKPTSPHHFQLPLKKPQPRLQPAVQPQQSPSKRVTKPPKKTAAIPSSSSESEDSEGHLGNQTVVNITSSAPRAFQQKERKRSMGFDQNRAATSQPVIPTQAKPKSTKVSSIMSVASNKSRVRTRIHSSEDDLQSEVKSLAKVTRLTKRRAMPQKNRFTRNLEKLKRARLGLSPLPSSSDSSGGGGSDDDSDDGDGFNLAQRQRIPNKRDKDFIVDDMGEAEHNLSDIPDEFRLSSHQDLDTDFKIYIQYLLNLSFDSDFERKHEDDKYFKHSVTHVVKTLGSYQTSMTVSQKWSKQFRRQLDIRPYYKKEYIPSMGLPCDACQIVTRPATQRVVIYGEKYVLPTSLRDASYLEDYDHSDSGHSSESDSDSDVNDSNKKSVETTFNVGKTCCQRSYIYHKLRHWTYHCARKIEKDIPEVQRQEATRKKVVDTNLLLEKLEEKGVVKKLLSEFKQALNEARDLEHGKD</sequence>
<evidence type="ECO:0000256" key="1">
    <source>
        <dbReference type="SAM" id="Coils"/>
    </source>
</evidence>
<feature type="domain" description="DUF4211" evidence="3">
    <location>
        <begin position="436"/>
        <end position="565"/>
    </location>
</feature>
<evidence type="ECO:0000313" key="5">
    <source>
        <dbReference type="Proteomes" id="UP000827284"/>
    </source>
</evidence>
<feature type="region of interest" description="Disordered" evidence="2">
    <location>
        <begin position="374"/>
        <end position="427"/>
    </location>
</feature>
<dbReference type="PANTHER" id="PTHR14689:SF0">
    <property type="entry name" value="COILED-COIL DOMAIN-CONTAINING PROTEIN 82"/>
    <property type="match status" value="1"/>
</dbReference>
<name>A0A9P3LSC1_9FUNG</name>
<feature type="compositionally biased region" description="Basic and acidic residues" evidence="2">
    <location>
        <begin position="180"/>
        <end position="191"/>
    </location>
</feature>
<gene>
    <name evidence="4" type="ORF">EMPS_01070</name>
</gene>
<feature type="region of interest" description="Disordered" evidence="2">
    <location>
        <begin position="99"/>
        <end position="118"/>
    </location>
</feature>
<feature type="compositionally biased region" description="Basic and acidic residues" evidence="2">
    <location>
        <begin position="209"/>
        <end position="225"/>
    </location>
</feature>
<dbReference type="InterPro" id="IPR025451">
    <property type="entry name" value="DUF4211"/>
</dbReference>
<feature type="compositionally biased region" description="Basic and acidic residues" evidence="2">
    <location>
        <begin position="580"/>
        <end position="590"/>
    </location>
</feature>